<dbReference type="Proteomes" id="UP001465755">
    <property type="component" value="Unassembled WGS sequence"/>
</dbReference>
<dbReference type="EMBL" id="JALJOQ010000008">
    <property type="protein sequence ID" value="KAK9812176.1"/>
    <property type="molecule type" value="Genomic_DNA"/>
</dbReference>
<dbReference type="PRINTS" id="PR00420">
    <property type="entry name" value="RNGMNOXGNASE"/>
</dbReference>
<keyword evidence="1" id="KW-0560">Oxidoreductase</keyword>
<keyword evidence="6" id="KW-1185">Reference proteome</keyword>
<dbReference type="GO" id="GO:0070189">
    <property type="term" value="P:kynurenine metabolic process"/>
    <property type="evidence" value="ECO:0007669"/>
    <property type="project" value="TreeGrafter"/>
</dbReference>
<dbReference type="InterPro" id="IPR002938">
    <property type="entry name" value="FAD-bd"/>
</dbReference>
<dbReference type="SUPFAM" id="SSF51905">
    <property type="entry name" value="FAD/NAD(P)-binding domain"/>
    <property type="match status" value="1"/>
</dbReference>
<sequence length="543" mass="59420">MACILTGSGTALVDQERRDTHNHSSSTTHAGRCSLYPRQASDRSAAARCISQRNGPLQRIDVRSARHVANAQLPVEQLTTSSAVLAEVDRSSAVKCVVIGAGPAGSTAAMYLARAGFSVDVFEKRPEPRHDQVDKKRSYIIVLAPRGIHALQHIGIDLPFGENQYLGTVTHPFKGKDRVSPISESSVCWDRVELAQFLIDKAREMFPNRIRYHFSSACEDLDLQSRTITLATRTGSSRNVQYDLLLAADGANSTLRSLLSSKAPGFSFKVQDSGRQYKTFRDVRAPDLEPPQYATRDGRTIHLWLGNNTLTSVSCHRNPDKTYSGTVSLKTGDFDTLSTAKDYEDLIRTQVRGVPEAWAPEIARQCLYAPAADSGKRVQCSALHEDSGIILLGDAAHAVTPVGGQGCNSALEDCEVLEQVLAQSKGDVDQITSGWTARRHADAIAVTHIEAAFYSLIGSGPMRFLNPKFLRIAAHLILGTLRNKLMPWWFGPPALMGLGARTPYSKIQREIDSDATWLAAFLVGLTMFAVAKFLGVSFPKFPR</sequence>
<evidence type="ECO:0000256" key="3">
    <source>
        <dbReference type="SAM" id="Phobius"/>
    </source>
</evidence>
<dbReference type="PANTHER" id="PTHR46028:SF7">
    <property type="entry name" value="KYNURENINE 3-MONOOXYGENASE-RELATED"/>
    <property type="match status" value="1"/>
</dbReference>
<evidence type="ECO:0000313" key="6">
    <source>
        <dbReference type="Proteomes" id="UP001465755"/>
    </source>
</evidence>
<keyword evidence="3" id="KW-0812">Transmembrane</keyword>
<feature type="region of interest" description="Disordered" evidence="2">
    <location>
        <begin position="14"/>
        <end position="34"/>
    </location>
</feature>
<reference evidence="5 6" key="1">
    <citation type="journal article" date="2024" name="Nat. Commun.">
        <title>Phylogenomics reveals the evolutionary origins of lichenization in chlorophyte algae.</title>
        <authorList>
            <person name="Puginier C."/>
            <person name="Libourel C."/>
            <person name="Otte J."/>
            <person name="Skaloud P."/>
            <person name="Haon M."/>
            <person name="Grisel S."/>
            <person name="Petersen M."/>
            <person name="Berrin J.G."/>
            <person name="Delaux P.M."/>
            <person name="Dal Grande F."/>
            <person name="Keller J."/>
        </authorList>
    </citation>
    <scope>NUCLEOTIDE SEQUENCE [LARGE SCALE GENOMIC DNA]</scope>
    <source>
        <strain evidence="5 6">SAG 2036</strain>
    </source>
</reference>
<evidence type="ECO:0000256" key="1">
    <source>
        <dbReference type="ARBA" id="ARBA00023033"/>
    </source>
</evidence>
<dbReference type="AlphaFoldDB" id="A0AAW1PUR7"/>
<comment type="caution">
    <text evidence="5">The sequence shown here is derived from an EMBL/GenBank/DDBJ whole genome shotgun (WGS) entry which is preliminary data.</text>
</comment>
<organism evidence="5 6">
    <name type="scientific">Symbiochloris irregularis</name>
    <dbReference type="NCBI Taxonomy" id="706552"/>
    <lineage>
        <taxon>Eukaryota</taxon>
        <taxon>Viridiplantae</taxon>
        <taxon>Chlorophyta</taxon>
        <taxon>core chlorophytes</taxon>
        <taxon>Trebouxiophyceae</taxon>
        <taxon>Trebouxiales</taxon>
        <taxon>Trebouxiaceae</taxon>
        <taxon>Symbiochloris</taxon>
    </lineage>
</organism>
<feature type="domain" description="FAD-binding" evidence="4">
    <location>
        <begin position="95"/>
        <end position="423"/>
    </location>
</feature>
<keyword evidence="3" id="KW-0472">Membrane</keyword>
<feature type="transmembrane region" description="Helical" evidence="3">
    <location>
        <begin position="515"/>
        <end position="535"/>
    </location>
</feature>
<accession>A0AAW1PUR7</accession>
<keyword evidence="3" id="KW-1133">Transmembrane helix</keyword>
<dbReference type="GO" id="GO:0004502">
    <property type="term" value="F:kynurenine 3-monooxygenase activity"/>
    <property type="evidence" value="ECO:0007669"/>
    <property type="project" value="TreeGrafter"/>
</dbReference>
<evidence type="ECO:0000313" key="5">
    <source>
        <dbReference type="EMBL" id="KAK9812176.1"/>
    </source>
</evidence>
<dbReference type="Gene3D" id="3.50.50.60">
    <property type="entry name" value="FAD/NAD(P)-binding domain"/>
    <property type="match status" value="1"/>
</dbReference>
<dbReference type="Pfam" id="PF01494">
    <property type="entry name" value="FAD_binding_3"/>
    <property type="match status" value="1"/>
</dbReference>
<proteinExistence type="predicted"/>
<dbReference type="InterPro" id="IPR036188">
    <property type="entry name" value="FAD/NAD-bd_sf"/>
</dbReference>
<keyword evidence="1" id="KW-0503">Monooxygenase</keyword>
<protein>
    <recommendedName>
        <fullName evidence="4">FAD-binding domain-containing protein</fullName>
    </recommendedName>
</protein>
<dbReference type="PANTHER" id="PTHR46028">
    <property type="entry name" value="KYNURENINE 3-MONOOXYGENASE"/>
    <property type="match status" value="1"/>
</dbReference>
<evidence type="ECO:0000256" key="2">
    <source>
        <dbReference type="SAM" id="MobiDB-lite"/>
    </source>
</evidence>
<name>A0AAW1PUR7_9CHLO</name>
<evidence type="ECO:0000259" key="4">
    <source>
        <dbReference type="Pfam" id="PF01494"/>
    </source>
</evidence>
<gene>
    <name evidence="5" type="ORF">WJX73_002086</name>
</gene>
<dbReference type="GO" id="GO:0071949">
    <property type="term" value="F:FAD binding"/>
    <property type="evidence" value="ECO:0007669"/>
    <property type="project" value="InterPro"/>
</dbReference>